<dbReference type="RefSeq" id="XP_009845558.1">
    <property type="nucleotide sequence ID" value="XM_009847256.1"/>
</dbReference>
<dbReference type="VEuPathDB" id="FungiDB:H257_18237"/>
<dbReference type="AlphaFoldDB" id="W4FDG7"/>
<proteinExistence type="predicted"/>
<dbReference type="GeneID" id="20820233"/>
<sequence length="93" mass="10673">MVPIVMTALFPERSDTHHSRDHHTVYRNIWFSQSRLYRRTPIRPREPTFVLVKQSHCRLDEDFDCLVPPDVVSLLSSTAPPPASSDAKAWTSA</sequence>
<reference evidence="1" key="1">
    <citation type="submission" date="2013-12" db="EMBL/GenBank/DDBJ databases">
        <title>The Genome Sequence of Aphanomyces astaci APO3.</title>
        <authorList>
            <consortium name="The Broad Institute Genomics Platform"/>
            <person name="Russ C."/>
            <person name="Tyler B."/>
            <person name="van West P."/>
            <person name="Dieguez-Uribeondo J."/>
            <person name="Young S.K."/>
            <person name="Zeng Q."/>
            <person name="Gargeya S."/>
            <person name="Fitzgerald M."/>
            <person name="Abouelleil A."/>
            <person name="Alvarado L."/>
            <person name="Chapman S.B."/>
            <person name="Gainer-Dewar J."/>
            <person name="Goldberg J."/>
            <person name="Griggs A."/>
            <person name="Gujja S."/>
            <person name="Hansen M."/>
            <person name="Howarth C."/>
            <person name="Imamovic A."/>
            <person name="Ireland A."/>
            <person name="Larimer J."/>
            <person name="McCowan C."/>
            <person name="Murphy C."/>
            <person name="Pearson M."/>
            <person name="Poon T.W."/>
            <person name="Priest M."/>
            <person name="Roberts A."/>
            <person name="Saif S."/>
            <person name="Shea T."/>
            <person name="Sykes S."/>
            <person name="Wortman J."/>
            <person name="Nusbaum C."/>
            <person name="Birren B."/>
        </authorList>
    </citation>
    <scope>NUCLEOTIDE SEQUENCE [LARGE SCALE GENOMIC DNA]</scope>
    <source>
        <strain evidence="1">APO3</strain>
    </source>
</reference>
<gene>
    <name evidence="1" type="ORF">H257_18237</name>
</gene>
<dbReference type="EMBL" id="KI913261">
    <property type="protein sequence ID" value="ETV64934.1"/>
    <property type="molecule type" value="Genomic_DNA"/>
</dbReference>
<evidence type="ECO:0000313" key="1">
    <source>
        <dbReference type="EMBL" id="ETV64934.1"/>
    </source>
</evidence>
<protein>
    <submittedName>
        <fullName evidence="1">Uncharacterized protein</fullName>
    </submittedName>
</protein>
<feature type="non-terminal residue" evidence="1">
    <location>
        <position position="93"/>
    </location>
</feature>
<organism evidence="1">
    <name type="scientific">Aphanomyces astaci</name>
    <name type="common">Crayfish plague agent</name>
    <dbReference type="NCBI Taxonomy" id="112090"/>
    <lineage>
        <taxon>Eukaryota</taxon>
        <taxon>Sar</taxon>
        <taxon>Stramenopiles</taxon>
        <taxon>Oomycota</taxon>
        <taxon>Saprolegniomycetes</taxon>
        <taxon>Saprolegniales</taxon>
        <taxon>Verrucalvaceae</taxon>
        <taxon>Aphanomyces</taxon>
    </lineage>
</organism>
<accession>W4FDG7</accession>
<name>W4FDG7_APHAT</name>